<protein>
    <submittedName>
        <fullName evidence="1">Uncharacterized protein</fullName>
    </submittedName>
</protein>
<evidence type="ECO:0000313" key="2">
    <source>
        <dbReference type="Proteomes" id="UP000199564"/>
    </source>
</evidence>
<dbReference type="EMBL" id="FOVW01000010">
    <property type="protein sequence ID" value="SFO63972.1"/>
    <property type="molecule type" value="Genomic_DNA"/>
</dbReference>
<dbReference type="RefSeq" id="WP_091655150.1">
    <property type="nucleotide sequence ID" value="NZ_FOVW01000010.1"/>
</dbReference>
<dbReference type="AlphaFoldDB" id="A0A1I5IU25"/>
<gene>
    <name evidence="1" type="ORF">SAMN04488519_11027</name>
</gene>
<accession>A0A1I5IU25</accession>
<dbReference type="Proteomes" id="UP000199564">
    <property type="component" value="Unassembled WGS sequence"/>
</dbReference>
<proteinExistence type="predicted"/>
<keyword evidence="2" id="KW-1185">Reference proteome</keyword>
<organism evidence="1 2">
    <name type="scientific">Algoriphagus ornithinivorans</name>
    <dbReference type="NCBI Taxonomy" id="226506"/>
    <lineage>
        <taxon>Bacteria</taxon>
        <taxon>Pseudomonadati</taxon>
        <taxon>Bacteroidota</taxon>
        <taxon>Cytophagia</taxon>
        <taxon>Cytophagales</taxon>
        <taxon>Cyclobacteriaceae</taxon>
        <taxon>Algoriphagus</taxon>
    </lineage>
</organism>
<evidence type="ECO:0000313" key="1">
    <source>
        <dbReference type="EMBL" id="SFO63972.1"/>
    </source>
</evidence>
<name>A0A1I5IU25_9BACT</name>
<reference evidence="2" key="1">
    <citation type="submission" date="2016-10" db="EMBL/GenBank/DDBJ databases">
        <authorList>
            <person name="Varghese N."/>
            <person name="Submissions S."/>
        </authorList>
    </citation>
    <scope>NUCLEOTIDE SEQUENCE [LARGE SCALE GENOMIC DNA]</scope>
    <source>
        <strain evidence="2">DSM 15282</strain>
    </source>
</reference>
<sequence length="92" mass="10972">MDLESFKKSTAPDSSFSPELKALWYDLHGDWDKAHDQVDQLDGKSAARVHAYLHRKEGDLWNADYWYRRAGERSPELSLDEEWEYLYQKYSQ</sequence>